<evidence type="ECO:0000313" key="2">
    <source>
        <dbReference type="Proteomes" id="UP000187209"/>
    </source>
</evidence>
<protein>
    <submittedName>
        <fullName evidence="1">Uncharacterized protein</fullName>
    </submittedName>
</protein>
<dbReference type="Proteomes" id="UP000187209">
    <property type="component" value="Unassembled WGS sequence"/>
</dbReference>
<comment type="caution">
    <text evidence="1">The sequence shown here is derived from an EMBL/GenBank/DDBJ whole genome shotgun (WGS) entry which is preliminary data.</text>
</comment>
<keyword evidence="2" id="KW-1185">Reference proteome</keyword>
<gene>
    <name evidence="1" type="ORF">SteCoe_19970</name>
</gene>
<organism evidence="1 2">
    <name type="scientific">Stentor coeruleus</name>
    <dbReference type="NCBI Taxonomy" id="5963"/>
    <lineage>
        <taxon>Eukaryota</taxon>
        <taxon>Sar</taxon>
        <taxon>Alveolata</taxon>
        <taxon>Ciliophora</taxon>
        <taxon>Postciliodesmatophora</taxon>
        <taxon>Heterotrichea</taxon>
        <taxon>Heterotrichida</taxon>
        <taxon>Stentoridae</taxon>
        <taxon>Stentor</taxon>
    </lineage>
</organism>
<dbReference type="EMBL" id="MPUH01000449">
    <property type="protein sequence ID" value="OMJ79886.1"/>
    <property type="molecule type" value="Genomic_DNA"/>
</dbReference>
<sequence length="189" mass="22548">MSIHHDTNNLVDLLEKARQKLKKRQKSEINSHKKFSLENSENVSKNLIPEKLELSWTSHTSLNEQISEYLIDQISEIKDLFKSQEQIIEKFRDEKISYIRDQENRGKVKKTEKVEYESFEKHQIYGRYLGNHERNCSMFASAIHGCEKSELHKEAFFKPEPILSFAKNRKRFRFYERIMVSSHLSILNL</sequence>
<name>A0A1R2BT10_9CILI</name>
<proteinExistence type="predicted"/>
<evidence type="ECO:0000313" key="1">
    <source>
        <dbReference type="EMBL" id="OMJ79886.1"/>
    </source>
</evidence>
<accession>A0A1R2BT10</accession>
<dbReference type="AlphaFoldDB" id="A0A1R2BT10"/>
<reference evidence="1 2" key="1">
    <citation type="submission" date="2016-11" db="EMBL/GenBank/DDBJ databases">
        <title>The macronuclear genome of Stentor coeruleus: a giant cell with tiny introns.</title>
        <authorList>
            <person name="Slabodnick M."/>
            <person name="Ruby J.G."/>
            <person name="Reiff S.B."/>
            <person name="Swart E.C."/>
            <person name="Gosai S."/>
            <person name="Prabakaran S."/>
            <person name="Witkowska E."/>
            <person name="Larue G.E."/>
            <person name="Fisher S."/>
            <person name="Freeman R.M."/>
            <person name="Gunawardena J."/>
            <person name="Chu W."/>
            <person name="Stover N.A."/>
            <person name="Gregory B.D."/>
            <person name="Nowacki M."/>
            <person name="Derisi J."/>
            <person name="Roy S.W."/>
            <person name="Marshall W.F."/>
            <person name="Sood P."/>
        </authorList>
    </citation>
    <scope>NUCLEOTIDE SEQUENCE [LARGE SCALE GENOMIC DNA]</scope>
    <source>
        <strain evidence="1">WM001</strain>
    </source>
</reference>